<feature type="transmembrane region" description="Helical" evidence="7">
    <location>
        <begin position="269"/>
        <end position="290"/>
    </location>
</feature>
<feature type="transmembrane region" description="Helical" evidence="7">
    <location>
        <begin position="224"/>
        <end position="243"/>
    </location>
</feature>
<keyword evidence="10" id="KW-1185">Reference proteome</keyword>
<dbReference type="Gene3D" id="1.10.3720.10">
    <property type="entry name" value="MetI-like"/>
    <property type="match status" value="1"/>
</dbReference>
<feature type="transmembrane region" description="Helical" evidence="7">
    <location>
        <begin position="163"/>
        <end position="184"/>
    </location>
</feature>
<evidence type="ECO:0000256" key="1">
    <source>
        <dbReference type="ARBA" id="ARBA00004651"/>
    </source>
</evidence>
<feature type="transmembrane region" description="Helical" evidence="7">
    <location>
        <begin position="114"/>
        <end position="134"/>
    </location>
</feature>
<accession>A0A4U8Q4G6</accession>
<name>A0A4U8Q4G6_9FIRM</name>
<dbReference type="GO" id="GO:0055085">
    <property type="term" value="P:transmembrane transport"/>
    <property type="evidence" value="ECO:0007669"/>
    <property type="project" value="InterPro"/>
</dbReference>
<dbReference type="InterPro" id="IPR051393">
    <property type="entry name" value="ABC_transporter_permease"/>
</dbReference>
<evidence type="ECO:0000256" key="7">
    <source>
        <dbReference type="RuleBase" id="RU363032"/>
    </source>
</evidence>
<comment type="similarity">
    <text evidence="7">Belongs to the binding-protein-dependent transport system permease family.</text>
</comment>
<dbReference type="InterPro" id="IPR000515">
    <property type="entry name" value="MetI-like"/>
</dbReference>
<evidence type="ECO:0000259" key="8">
    <source>
        <dbReference type="PROSITE" id="PS50928"/>
    </source>
</evidence>
<dbReference type="Pfam" id="PF00528">
    <property type="entry name" value="BPD_transp_1"/>
    <property type="match status" value="1"/>
</dbReference>
<keyword evidence="6 7" id="KW-0472">Membrane</keyword>
<keyword evidence="2 7" id="KW-0813">Transport</keyword>
<proteinExistence type="inferred from homology"/>
<dbReference type="PROSITE" id="PS50928">
    <property type="entry name" value="ABC_TM1"/>
    <property type="match status" value="1"/>
</dbReference>
<feature type="transmembrane region" description="Helical" evidence="7">
    <location>
        <begin position="80"/>
        <end position="102"/>
    </location>
</feature>
<dbReference type="CDD" id="cd06261">
    <property type="entry name" value="TM_PBP2"/>
    <property type="match status" value="1"/>
</dbReference>
<evidence type="ECO:0000256" key="4">
    <source>
        <dbReference type="ARBA" id="ARBA00022692"/>
    </source>
</evidence>
<dbReference type="PANTHER" id="PTHR30193">
    <property type="entry name" value="ABC TRANSPORTER PERMEASE PROTEIN"/>
    <property type="match status" value="1"/>
</dbReference>
<dbReference type="STRING" id="180332.GCA_000797495_00627"/>
<dbReference type="PANTHER" id="PTHR30193:SF37">
    <property type="entry name" value="INNER MEMBRANE ABC TRANSPORTER PERMEASE PROTEIN YCJO"/>
    <property type="match status" value="1"/>
</dbReference>
<feature type="transmembrane region" description="Helical" evidence="7">
    <location>
        <begin position="15"/>
        <end position="38"/>
    </location>
</feature>
<dbReference type="Proteomes" id="UP000306509">
    <property type="component" value="Unassembled WGS sequence"/>
</dbReference>
<evidence type="ECO:0000256" key="5">
    <source>
        <dbReference type="ARBA" id="ARBA00022989"/>
    </source>
</evidence>
<keyword evidence="5 7" id="KW-1133">Transmembrane helix</keyword>
<gene>
    <name evidence="9" type="primary">araP_14</name>
    <name evidence="9" type="ORF">DSM106044_03462</name>
</gene>
<evidence type="ECO:0000256" key="6">
    <source>
        <dbReference type="ARBA" id="ARBA00023136"/>
    </source>
</evidence>
<keyword evidence="3" id="KW-1003">Cell membrane</keyword>
<comment type="subcellular location">
    <subcellularLocation>
        <location evidence="1 7">Cell membrane</location>
        <topology evidence="1 7">Multi-pass membrane protein</topology>
    </subcellularLocation>
</comment>
<keyword evidence="4 7" id="KW-0812">Transmembrane</keyword>
<comment type="caution">
    <text evidence="9">The sequence shown here is derived from an EMBL/GenBank/DDBJ whole genome shotgun (WGS) entry which is preliminary data.</text>
</comment>
<protein>
    <submittedName>
        <fullName evidence="9">L-arabinose transport system permease protein AraP</fullName>
    </submittedName>
</protein>
<evidence type="ECO:0000256" key="3">
    <source>
        <dbReference type="ARBA" id="ARBA00022475"/>
    </source>
</evidence>
<dbReference type="GO" id="GO:0005886">
    <property type="term" value="C:plasma membrane"/>
    <property type="evidence" value="ECO:0007669"/>
    <property type="project" value="UniProtKB-SubCell"/>
</dbReference>
<dbReference type="AlphaFoldDB" id="A0A4U8Q4G6"/>
<organism evidence="9 10">
    <name type="scientific">Robinsoniella peoriensis</name>
    <dbReference type="NCBI Taxonomy" id="180332"/>
    <lineage>
        <taxon>Bacteria</taxon>
        <taxon>Bacillati</taxon>
        <taxon>Bacillota</taxon>
        <taxon>Clostridia</taxon>
        <taxon>Lachnospirales</taxon>
        <taxon>Lachnospiraceae</taxon>
        <taxon>Robinsoniella</taxon>
    </lineage>
</organism>
<evidence type="ECO:0000256" key="2">
    <source>
        <dbReference type="ARBA" id="ARBA00022448"/>
    </source>
</evidence>
<dbReference type="InterPro" id="IPR035906">
    <property type="entry name" value="MetI-like_sf"/>
</dbReference>
<evidence type="ECO:0000313" key="9">
    <source>
        <dbReference type="EMBL" id="TLC99670.1"/>
    </source>
</evidence>
<reference evidence="9 10" key="1">
    <citation type="journal article" date="2019" name="Anaerobe">
        <title>Detection of Robinsoniella peoriensis in multiple bone samples of a trauma patient.</title>
        <authorList>
            <person name="Schrottner P."/>
            <person name="Hartwich K."/>
            <person name="Bunk B."/>
            <person name="Schober I."/>
            <person name="Helbig S."/>
            <person name="Rudolph W.W."/>
            <person name="Gunzer F."/>
        </authorList>
    </citation>
    <scope>NUCLEOTIDE SEQUENCE [LARGE SCALE GENOMIC DNA]</scope>
    <source>
        <strain evidence="9 10">DSM 106044</strain>
    </source>
</reference>
<dbReference type="SUPFAM" id="SSF161098">
    <property type="entry name" value="MetI-like"/>
    <property type="match status" value="1"/>
</dbReference>
<dbReference type="EMBL" id="QGQD01000067">
    <property type="protein sequence ID" value="TLC99670.1"/>
    <property type="molecule type" value="Genomic_DNA"/>
</dbReference>
<evidence type="ECO:0000313" key="10">
    <source>
        <dbReference type="Proteomes" id="UP000306509"/>
    </source>
</evidence>
<feature type="domain" description="ABC transmembrane type-1" evidence="8">
    <location>
        <begin position="77"/>
        <end position="290"/>
    </location>
</feature>
<sequence length="298" mass="33988">MYIKGGLSVKWIKKYYVPFFMILPAFLLIAFMFFTPIIQTVYLSFVEWNGIWQTPKEFVGFSNYKRMFSDRVFWICIRNMFIYLAQGVLIQGPIAFLLAMFISKKIRGLRAFKFAFFLPVIIPMTAVAIMWKFILNPNWGLINDMIRFFNPDFNMDFLGNPDIAMYSVVLVSAWVYIGLNMVIFSAGMTAIPEELYESGELDGATGIKKILYITLPMMKESLKVYVILMITGTLKTFDLVFVMTKGGPNEATQVPAVNMYLQTFSYGKFGYGATIATFILVVGLIGSLIANKYLVAKE</sequence>